<organism evidence="1 2">
    <name type="scientific">Pseudarthrobacter siccitolerans</name>
    <dbReference type="NCBI Taxonomy" id="861266"/>
    <lineage>
        <taxon>Bacteria</taxon>
        <taxon>Bacillati</taxon>
        <taxon>Actinomycetota</taxon>
        <taxon>Actinomycetes</taxon>
        <taxon>Micrococcales</taxon>
        <taxon>Micrococcaceae</taxon>
        <taxon>Pseudarthrobacter</taxon>
    </lineage>
</organism>
<gene>
    <name evidence="1" type="ORF">ARTSIC4J27_4321</name>
</gene>
<keyword evidence="2" id="KW-1185">Reference proteome</keyword>
<protein>
    <submittedName>
        <fullName evidence="1">Uncharacterized protein</fullName>
    </submittedName>
</protein>
<dbReference type="AlphaFoldDB" id="A0A024H810"/>
<dbReference type="EMBL" id="CAQI01000059">
    <property type="protein sequence ID" value="CCQ48315.1"/>
    <property type="molecule type" value="Genomic_DNA"/>
</dbReference>
<dbReference type="Proteomes" id="UP000035722">
    <property type="component" value="Unassembled WGS sequence"/>
</dbReference>
<reference evidence="2" key="1">
    <citation type="journal article" date="2014" name="Genome Announc.">
        <title>Genome Sequence of Arthrobacter siccitolerans 4J27, a Xeroprotectant-Producing Desiccation-Tolerant Microorganism.</title>
        <authorList>
            <person name="Manzanera M."/>
            <person name="Santa-Cruz-Calvo L."/>
            <person name="Vilchez J.I."/>
            <person name="Garcia-Fontana C."/>
            <person name="Silva-Castro G.A."/>
            <person name="Calvo C."/>
            <person name="Gonzalez-Lopez J."/>
        </authorList>
    </citation>
    <scope>NUCLEOTIDE SEQUENCE [LARGE SCALE GENOMIC DNA]</scope>
    <source>
        <strain evidence="2">4J27</strain>
    </source>
</reference>
<evidence type="ECO:0000313" key="2">
    <source>
        <dbReference type="Proteomes" id="UP000035722"/>
    </source>
</evidence>
<comment type="caution">
    <text evidence="1">The sequence shown here is derived from an EMBL/GenBank/DDBJ whole genome shotgun (WGS) entry which is preliminary data.</text>
</comment>
<name>A0A024H810_9MICC</name>
<sequence length="39" mass="3672">MHGGISFCAGCLEGGGGGGWGPIGEGPGLSLRRLGADGD</sequence>
<evidence type="ECO:0000313" key="1">
    <source>
        <dbReference type="EMBL" id="CCQ48315.1"/>
    </source>
</evidence>
<accession>A0A024H810</accession>
<proteinExistence type="predicted"/>